<dbReference type="InterPro" id="IPR051000">
    <property type="entry name" value="Homeobox_DNA-bind_prot"/>
</dbReference>
<keyword evidence="3 5" id="KW-0371">Homeobox</keyword>
<dbReference type="CDD" id="cd00086">
    <property type="entry name" value="homeodomain"/>
    <property type="match status" value="1"/>
</dbReference>
<evidence type="ECO:0000256" key="1">
    <source>
        <dbReference type="ARBA" id="ARBA00004123"/>
    </source>
</evidence>
<dbReference type="EMBL" id="PUHQ01000015">
    <property type="protein sequence ID" value="KAG0664244.1"/>
    <property type="molecule type" value="Genomic_DNA"/>
</dbReference>
<dbReference type="GO" id="GO:0030154">
    <property type="term" value="P:cell differentiation"/>
    <property type="evidence" value="ECO:0007669"/>
    <property type="project" value="TreeGrafter"/>
</dbReference>
<evidence type="ECO:0000313" key="10">
    <source>
        <dbReference type="Proteomes" id="UP000777482"/>
    </source>
</evidence>
<dbReference type="SMART" id="SM00389">
    <property type="entry name" value="HOX"/>
    <property type="match status" value="1"/>
</dbReference>
<dbReference type="Gene3D" id="1.10.10.60">
    <property type="entry name" value="Homeodomain-like"/>
    <property type="match status" value="1"/>
</dbReference>
<feature type="DNA-binding region" description="Homeobox" evidence="5">
    <location>
        <begin position="33"/>
        <end position="92"/>
    </location>
</feature>
<dbReference type="GO" id="GO:0006357">
    <property type="term" value="P:regulation of transcription by RNA polymerase II"/>
    <property type="evidence" value="ECO:0007669"/>
    <property type="project" value="TreeGrafter"/>
</dbReference>
<dbReference type="InterPro" id="IPR001356">
    <property type="entry name" value="HD"/>
</dbReference>
<evidence type="ECO:0000256" key="6">
    <source>
        <dbReference type="RuleBase" id="RU000682"/>
    </source>
</evidence>
<feature type="region of interest" description="Disordered" evidence="7">
    <location>
        <begin position="332"/>
        <end position="351"/>
    </location>
</feature>
<evidence type="ECO:0000256" key="2">
    <source>
        <dbReference type="ARBA" id="ARBA00023125"/>
    </source>
</evidence>
<keyword evidence="4 5" id="KW-0539">Nucleus</keyword>
<feature type="compositionally biased region" description="Low complexity" evidence="7">
    <location>
        <begin position="287"/>
        <end position="302"/>
    </location>
</feature>
<dbReference type="GO" id="GO:0000978">
    <property type="term" value="F:RNA polymerase II cis-regulatory region sequence-specific DNA binding"/>
    <property type="evidence" value="ECO:0007669"/>
    <property type="project" value="TreeGrafter"/>
</dbReference>
<reference evidence="9 10" key="1">
    <citation type="submission" date="2020-11" db="EMBL/GenBank/DDBJ databases">
        <title>Kefir isolates.</title>
        <authorList>
            <person name="Marcisauskas S."/>
            <person name="Kim Y."/>
            <person name="Blasche S."/>
        </authorList>
    </citation>
    <scope>NUCLEOTIDE SEQUENCE [LARGE SCALE GENOMIC DNA]</scope>
    <source>
        <strain evidence="9 10">KR</strain>
    </source>
</reference>
<organism evidence="9 10">
    <name type="scientific">Rhodotorula mucilaginosa</name>
    <name type="common">Yeast</name>
    <name type="synonym">Rhodotorula rubra</name>
    <dbReference type="NCBI Taxonomy" id="5537"/>
    <lineage>
        <taxon>Eukaryota</taxon>
        <taxon>Fungi</taxon>
        <taxon>Dikarya</taxon>
        <taxon>Basidiomycota</taxon>
        <taxon>Pucciniomycotina</taxon>
        <taxon>Microbotryomycetes</taxon>
        <taxon>Sporidiobolales</taxon>
        <taxon>Sporidiobolaceae</taxon>
        <taxon>Rhodotorula</taxon>
    </lineage>
</organism>
<dbReference type="Pfam" id="PF00046">
    <property type="entry name" value="Homeodomain"/>
    <property type="match status" value="1"/>
</dbReference>
<evidence type="ECO:0000259" key="8">
    <source>
        <dbReference type="PROSITE" id="PS50071"/>
    </source>
</evidence>
<dbReference type="PROSITE" id="PS50071">
    <property type="entry name" value="HOMEOBOX_2"/>
    <property type="match status" value="1"/>
</dbReference>
<feature type="compositionally biased region" description="Low complexity" evidence="7">
    <location>
        <begin position="335"/>
        <end position="351"/>
    </location>
</feature>
<comment type="caution">
    <text evidence="9">The sequence shown here is derived from an EMBL/GenBank/DDBJ whole genome shotgun (WGS) entry which is preliminary data.</text>
</comment>
<accession>A0A9P7B7I2</accession>
<proteinExistence type="predicted"/>
<evidence type="ECO:0000256" key="5">
    <source>
        <dbReference type="PROSITE-ProRule" id="PRU00108"/>
    </source>
</evidence>
<feature type="region of interest" description="Disordered" evidence="7">
    <location>
        <begin position="90"/>
        <end position="155"/>
    </location>
</feature>
<evidence type="ECO:0000256" key="4">
    <source>
        <dbReference type="ARBA" id="ARBA00023242"/>
    </source>
</evidence>
<dbReference type="GO" id="GO:0005634">
    <property type="term" value="C:nucleus"/>
    <property type="evidence" value="ECO:0007669"/>
    <property type="project" value="UniProtKB-SubCell"/>
</dbReference>
<feature type="region of interest" description="Disordered" evidence="7">
    <location>
        <begin position="259"/>
        <end position="319"/>
    </location>
</feature>
<keyword evidence="2 5" id="KW-0238">DNA-binding</keyword>
<evidence type="ECO:0000256" key="3">
    <source>
        <dbReference type="ARBA" id="ARBA00023155"/>
    </source>
</evidence>
<dbReference type="SUPFAM" id="SSF46689">
    <property type="entry name" value="Homeodomain-like"/>
    <property type="match status" value="1"/>
</dbReference>
<comment type="subcellular location">
    <subcellularLocation>
        <location evidence="1 5 6">Nucleus</location>
    </subcellularLocation>
</comment>
<evidence type="ECO:0000313" key="9">
    <source>
        <dbReference type="EMBL" id="KAG0664244.1"/>
    </source>
</evidence>
<dbReference type="PANTHER" id="PTHR24324">
    <property type="entry name" value="HOMEOBOX PROTEIN HHEX"/>
    <property type="match status" value="1"/>
</dbReference>
<dbReference type="OrthoDB" id="2536417at2759"/>
<feature type="compositionally biased region" description="Basic and acidic residues" evidence="7">
    <location>
        <begin position="126"/>
        <end position="136"/>
    </location>
</feature>
<feature type="compositionally biased region" description="Pro residues" evidence="7">
    <location>
        <begin position="260"/>
        <end position="274"/>
    </location>
</feature>
<name>A0A9P7B7I2_RHOMI</name>
<gene>
    <name evidence="9" type="ORF">C6P46_001708</name>
</gene>
<feature type="compositionally biased region" description="Low complexity" evidence="7">
    <location>
        <begin position="96"/>
        <end position="105"/>
    </location>
</feature>
<keyword evidence="10" id="KW-1185">Reference proteome</keyword>
<feature type="domain" description="Homeobox" evidence="8">
    <location>
        <begin position="31"/>
        <end position="91"/>
    </location>
</feature>
<evidence type="ECO:0000256" key="7">
    <source>
        <dbReference type="SAM" id="MobiDB-lite"/>
    </source>
</evidence>
<dbReference type="AlphaFoldDB" id="A0A9P7B7I2"/>
<dbReference type="Proteomes" id="UP000777482">
    <property type="component" value="Unassembled WGS sequence"/>
</dbReference>
<sequence length="436" mass="46750">MSLKLPIHKRRCVFVDSTQQIIAAASGDGLRDRRSKRKRTTSLQLDILVSSFALSDSPSYETREDLASRCDMTLREVQVWFQNRRAKVLRERQRGSAANSAASRSPTPHNDVSTSSHPALSSQSRWRPEPRVDHAASDGLAGRAPSPRCPPATTEEWSNYWREQPEALVSPTESYSSGSDSLSVRESIPSLVSPGARSASSYFSIDEPTTPLNLPSPTSAFFRLALDSPRATTPVDWFVDHKSHSSRASGLVGAVVPLPSLIPPGLRPRSPPSLSPSRRTNDDDSAPQSVRSTPSSPTSEPRASSHRLPSLRNLLNPDPADIERGEAVLLKRSLSDGSRPSSSPRSSVVTRPSLGRRLATFDDRRLATIVSRSPSTVDIESAYGGSIPGSRRTSLTLSVGTGNDSGSTVSTLAAKPNYGSAGLGILAAAAVLVDNS</sequence>
<protein>
    <recommendedName>
        <fullName evidence="8">Homeobox domain-containing protein</fullName>
    </recommendedName>
</protein>
<dbReference type="PANTHER" id="PTHR24324:SF5">
    <property type="entry name" value="HEMATOPOIETICALLY-EXPRESSED HOMEOBOX PROTEIN HHEX"/>
    <property type="match status" value="1"/>
</dbReference>
<dbReference type="InterPro" id="IPR009057">
    <property type="entry name" value="Homeodomain-like_sf"/>
</dbReference>
<feature type="compositionally biased region" description="Polar residues" evidence="7">
    <location>
        <begin position="106"/>
        <end position="125"/>
    </location>
</feature>